<feature type="compositionally biased region" description="Low complexity" evidence="1">
    <location>
        <begin position="22"/>
        <end position="33"/>
    </location>
</feature>
<dbReference type="AlphaFoldDB" id="A0A2S7UD06"/>
<feature type="signal peptide" evidence="2">
    <location>
        <begin position="1"/>
        <end position="18"/>
    </location>
</feature>
<evidence type="ECO:0000256" key="2">
    <source>
        <dbReference type="SAM" id="SignalP"/>
    </source>
</evidence>
<feature type="compositionally biased region" description="Polar residues" evidence="1">
    <location>
        <begin position="34"/>
        <end position="47"/>
    </location>
</feature>
<gene>
    <name evidence="3" type="ORF">BST92_12950</name>
</gene>
<organism evidence="3 4">
    <name type="scientific">Nonlabens arenilitoris</name>
    <dbReference type="NCBI Taxonomy" id="1217969"/>
    <lineage>
        <taxon>Bacteria</taxon>
        <taxon>Pseudomonadati</taxon>
        <taxon>Bacteroidota</taxon>
        <taxon>Flavobacteriia</taxon>
        <taxon>Flavobacteriales</taxon>
        <taxon>Flavobacteriaceae</taxon>
        <taxon>Nonlabens</taxon>
    </lineage>
</organism>
<feature type="chain" id="PRO_5015759227" evidence="2">
    <location>
        <begin position="19"/>
        <end position="202"/>
    </location>
</feature>
<keyword evidence="2" id="KW-0732">Signal</keyword>
<sequence>MNKFFIFLIVLTSAFTTAQEIPTTTPRTIEPVPSGTNTSGSMLFPNSTEEKQYVRPSETPTIDLTQKTDLLDPGVRFQGQKFKSDAPPVNFINDTYLGEIRTGKQILKMTLWDPRLEDGDRVRIWLNDEILITDMTLLNAAQGFPITLKDGFNKIEIEALNQGYSAPNTSGIVIRDDEGDVMEQKICMINAGVKSLLIVIKK</sequence>
<keyword evidence="4" id="KW-1185">Reference proteome</keyword>
<reference evidence="3 4" key="1">
    <citation type="submission" date="2017-01" db="EMBL/GenBank/DDBJ databases">
        <title>Trade-off between light-utilization and light-protection in marine flavobacteria.</title>
        <authorList>
            <person name="Kumagai Y."/>
            <person name="Yoshizawa S."/>
            <person name="Kogure K."/>
            <person name="Iwasaki W."/>
        </authorList>
    </citation>
    <scope>NUCLEOTIDE SEQUENCE [LARGE SCALE GENOMIC DNA]</scope>
    <source>
        <strain evidence="3 4">KCTC 32109</strain>
    </source>
</reference>
<proteinExistence type="predicted"/>
<evidence type="ECO:0000256" key="1">
    <source>
        <dbReference type="SAM" id="MobiDB-lite"/>
    </source>
</evidence>
<feature type="region of interest" description="Disordered" evidence="1">
    <location>
        <begin position="22"/>
        <end position="52"/>
    </location>
</feature>
<dbReference type="EMBL" id="MTPW01000001">
    <property type="protein sequence ID" value="PQJ32769.1"/>
    <property type="molecule type" value="Genomic_DNA"/>
</dbReference>
<dbReference type="RefSeq" id="WP_105071833.1">
    <property type="nucleotide sequence ID" value="NZ_MTPW01000001.1"/>
</dbReference>
<accession>A0A2S7UD06</accession>
<protein>
    <submittedName>
        <fullName evidence="3">Uncharacterized protein</fullName>
    </submittedName>
</protein>
<dbReference type="OrthoDB" id="1148517at2"/>
<dbReference type="Proteomes" id="UP000239747">
    <property type="component" value="Unassembled WGS sequence"/>
</dbReference>
<name>A0A2S7UD06_9FLAO</name>
<evidence type="ECO:0000313" key="4">
    <source>
        <dbReference type="Proteomes" id="UP000239747"/>
    </source>
</evidence>
<comment type="caution">
    <text evidence="3">The sequence shown here is derived from an EMBL/GenBank/DDBJ whole genome shotgun (WGS) entry which is preliminary data.</text>
</comment>
<evidence type="ECO:0000313" key="3">
    <source>
        <dbReference type="EMBL" id="PQJ32769.1"/>
    </source>
</evidence>